<accession>A0AAW1TS36</accession>
<reference evidence="2 3" key="1">
    <citation type="submission" date="2023-03" db="EMBL/GenBank/DDBJ databases">
        <title>Genome insight into feeding habits of ladybird beetles.</title>
        <authorList>
            <person name="Li H.-S."/>
            <person name="Huang Y.-H."/>
            <person name="Pang H."/>
        </authorList>
    </citation>
    <scope>NUCLEOTIDE SEQUENCE [LARGE SCALE GENOMIC DNA]</scope>
    <source>
        <strain evidence="2">SYSU_2023b</strain>
        <tissue evidence="2">Whole body</tissue>
    </source>
</reference>
<dbReference type="EMBL" id="JARQZJ010000031">
    <property type="protein sequence ID" value="KAK9874361.1"/>
    <property type="molecule type" value="Genomic_DNA"/>
</dbReference>
<name>A0AAW1TS36_9CUCU</name>
<keyword evidence="3" id="KW-1185">Reference proteome</keyword>
<proteinExistence type="predicted"/>
<evidence type="ECO:0000313" key="2">
    <source>
        <dbReference type="EMBL" id="KAK9874361.1"/>
    </source>
</evidence>
<dbReference type="Proteomes" id="UP001431783">
    <property type="component" value="Unassembled WGS sequence"/>
</dbReference>
<gene>
    <name evidence="2" type="ORF">WA026_002711</name>
</gene>
<feature type="coiled-coil region" evidence="1">
    <location>
        <begin position="30"/>
        <end position="57"/>
    </location>
</feature>
<dbReference type="AlphaFoldDB" id="A0AAW1TS36"/>
<evidence type="ECO:0000256" key="1">
    <source>
        <dbReference type="SAM" id="Coils"/>
    </source>
</evidence>
<sequence>MLREQATPYEELMIQYKIINIENEYLKKLLEECQGNNRLLRENHKLLNDKVSFLEQKNDKKLYNQAVQKNINTVPIQITHTDNKSSELQLSKAIQTKPSQSHGNVNVKDINNTKKLPTVVENKQTNILELDKN</sequence>
<evidence type="ECO:0000313" key="3">
    <source>
        <dbReference type="Proteomes" id="UP001431783"/>
    </source>
</evidence>
<protein>
    <submittedName>
        <fullName evidence="2">Uncharacterized protein</fullName>
    </submittedName>
</protein>
<keyword evidence="1" id="KW-0175">Coiled coil</keyword>
<comment type="caution">
    <text evidence="2">The sequence shown here is derived from an EMBL/GenBank/DDBJ whole genome shotgun (WGS) entry which is preliminary data.</text>
</comment>
<organism evidence="2 3">
    <name type="scientific">Henosepilachna vigintioctopunctata</name>
    <dbReference type="NCBI Taxonomy" id="420089"/>
    <lineage>
        <taxon>Eukaryota</taxon>
        <taxon>Metazoa</taxon>
        <taxon>Ecdysozoa</taxon>
        <taxon>Arthropoda</taxon>
        <taxon>Hexapoda</taxon>
        <taxon>Insecta</taxon>
        <taxon>Pterygota</taxon>
        <taxon>Neoptera</taxon>
        <taxon>Endopterygota</taxon>
        <taxon>Coleoptera</taxon>
        <taxon>Polyphaga</taxon>
        <taxon>Cucujiformia</taxon>
        <taxon>Coccinelloidea</taxon>
        <taxon>Coccinellidae</taxon>
        <taxon>Epilachninae</taxon>
        <taxon>Epilachnini</taxon>
        <taxon>Henosepilachna</taxon>
    </lineage>
</organism>